<dbReference type="SMART" id="SM00065">
    <property type="entry name" value="GAF"/>
    <property type="match status" value="1"/>
</dbReference>
<dbReference type="CDD" id="cd00082">
    <property type="entry name" value="HisKA"/>
    <property type="match status" value="1"/>
</dbReference>
<keyword evidence="10" id="KW-0067">ATP-binding</keyword>
<feature type="domain" description="Histidine kinase" evidence="7">
    <location>
        <begin position="340"/>
        <end position="566"/>
    </location>
</feature>
<evidence type="ECO:0000259" key="8">
    <source>
        <dbReference type="PROSITE" id="PS50112"/>
    </source>
</evidence>
<dbReference type="InterPro" id="IPR003594">
    <property type="entry name" value="HATPase_dom"/>
</dbReference>
<dbReference type="InterPro" id="IPR005467">
    <property type="entry name" value="His_kinase_dom"/>
</dbReference>
<dbReference type="SMART" id="SM00091">
    <property type="entry name" value="PAS"/>
    <property type="match status" value="1"/>
</dbReference>
<evidence type="ECO:0000259" key="7">
    <source>
        <dbReference type="PROSITE" id="PS50109"/>
    </source>
</evidence>
<dbReference type="InterPro" id="IPR003661">
    <property type="entry name" value="HisK_dim/P_dom"/>
</dbReference>
<dbReference type="InterPro" id="IPR001610">
    <property type="entry name" value="PAC"/>
</dbReference>
<dbReference type="InterPro" id="IPR000014">
    <property type="entry name" value="PAS"/>
</dbReference>
<keyword evidence="3" id="KW-0597">Phosphoprotein</keyword>
<keyword evidence="6" id="KW-0472">Membrane</keyword>
<evidence type="ECO:0000259" key="9">
    <source>
        <dbReference type="PROSITE" id="PS50113"/>
    </source>
</evidence>
<name>A0ABU3K9N4_9BACT</name>
<feature type="domain" description="PAS" evidence="8">
    <location>
        <begin position="198"/>
        <end position="266"/>
    </location>
</feature>
<dbReference type="PROSITE" id="PS50112">
    <property type="entry name" value="PAS"/>
    <property type="match status" value="1"/>
</dbReference>
<dbReference type="Pfam" id="PF13426">
    <property type="entry name" value="PAS_9"/>
    <property type="match status" value="1"/>
</dbReference>
<dbReference type="SUPFAM" id="SSF55874">
    <property type="entry name" value="ATPase domain of HSP90 chaperone/DNA topoisomerase II/histidine kinase"/>
    <property type="match status" value="1"/>
</dbReference>
<evidence type="ECO:0000256" key="2">
    <source>
        <dbReference type="ARBA" id="ARBA00012438"/>
    </source>
</evidence>
<dbReference type="EMBL" id="JAQOUE010000001">
    <property type="protein sequence ID" value="MDT7043130.1"/>
    <property type="molecule type" value="Genomic_DNA"/>
</dbReference>
<dbReference type="Gene3D" id="3.30.450.40">
    <property type="match status" value="1"/>
</dbReference>
<dbReference type="CDD" id="cd00130">
    <property type="entry name" value="PAS"/>
    <property type="match status" value="1"/>
</dbReference>
<dbReference type="InterPro" id="IPR029016">
    <property type="entry name" value="GAF-like_dom_sf"/>
</dbReference>
<comment type="catalytic activity">
    <reaction evidence="1">
        <text>ATP + protein L-histidine = ADP + protein N-phospho-L-histidine.</text>
        <dbReference type="EC" id="2.7.13.3"/>
    </reaction>
</comment>
<dbReference type="SMART" id="SM00388">
    <property type="entry name" value="HisKA"/>
    <property type="match status" value="1"/>
</dbReference>
<dbReference type="PRINTS" id="PR00344">
    <property type="entry name" value="BCTRLSENSOR"/>
</dbReference>
<dbReference type="EC" id="2.7.13.3" evidence="2"/>
<keyword evidence="5" id="KW-0418">Kinase</keyword>
<dbReference type="InterPro" id="IPR003018">
    <property type="entry name" value="GAF"/>
</dbReference>
<evidence type="ECO:0000313" key="10">
    <source>
        <dbReference type="EMBL" id="MDT7043130.1"/>
    </source>
</evidence>
<dbReference type="SUPFAM" id="SSF47384">
    <property type="entry name" value="Homodimeric domain of signal transducing histidine kinase"/>
    <property type="match status" value="1"/>
</dbReference>
<dbReference type="PROSITE" id="PS50109">
    <property type="entry name" value="HIS_KIN"/>
    <property type="match status" value="1"/>
</dbReference>
<evidence type="ECO:0000256" key="5">
    <source>
        <dbReference type="ARBA" id="ARBA00022777"/>
    </source>
</evidence>
<dbReference type="InterPro" id="IPR036097">
    <property type="entry name" value="HisK_dim/P_sf"/>
</dbReference>
<keyword evidence="4" id="KW-0808">Transferase</keyword>
<protein>
    <recommendedName>
        <fullName evidence="2">histidine kinase</fullName>
        <ecNumber evidence="2">2.7.13.3</ecNumber>
    </recommendedName>
</protein>
<dbReference type="SUPFAM" id="SSF55781">
    <property type="entry name" value="GAF domain-like"/>
    <property type="match status" value="1"/>
</dbReference>
<accession>A0ABU3K9N4</accession>
<dbReference type="Gene3D" id="3.30.450.20">
    <property type="entry name" value="PAS domain"/>
    <property type="match status" value="1"/>
</dbReference>
<dbReference type="RefSeq" id="WP_313833625.1">
    <property type="nucleotide sequence ID" value="NZ_JAQOUE010000001.1"/>
</dbReference>
<evidence type="ECO:0000313" key="11">
    <source>
        <dbReference type="Proteomes" id="UP001250932"/>
    </source>
</evidence>
<keyword evidence="10" id="KW-0547">Nucleotide-binding</keyword>
<dbReference type="Pfam" id="PF02518">
    <property type="entry name" value="HATPase_c"/>
    <property type="match status" value="1"/>
</dbReference>
<proteinExistence type="predicted"/>
<dbReference type="Gene3D" id="3.30.565.10">
    <property type="entry name" value="Histidine kinase-like ATPase, C-terminal domain"/>
    <property type="match status" value="1"/>
</dbReference>
<dbReference type="NCBIfam" id="TIGR00229">
    <property type="entry name" value="sensory_box"/>
    <property type="match status" value="1"/>
</dbReference>
<dbReference type="Gene3D" id="1.10.287.130">
    <property type="match status" value="1"/>
</dbReference>
<dbReference type="InterPro" id="IPR035965">
    <property type="entry name" value="PAS-like_dom_sf"/>
</dbReference>
<evidence type="ECO:0000256" key="4">
    <source>
        <dbReference type="ARBA" id="ARBA00022679"/>
    </source>
</evidence>
<dbReference type="GO" id="GO:0005524">
    <property type="term" value="F:ATP binding"/>
    <property type="evidence" value="ECO:0007669"/>
    <property type="project" value="UniProtKB-KW"/>
</dbReference>
<feature type="domain" description="PAC" evidence="9">
    <location>
        <begin position="269"/>
        <end position="322"/>
    </location>
</feature>
<dbReference type="PANTHER" id="PTHR42878:SF15">
    <property type="entry name" value="BACTERIOPHYTOCHROME"/>
    <property type="match status" value="1"/>
</dbReference>
<sequence>MIVASLPENESERLAVLNSYQILDTPPEPQFDDLTILAAQICQTPIALVSLVDPDRQWFKSKVGVTACETPRDWAFCAHALHEKDLLLVSDALADPRFAKNPLVTSEPHIRFYAGAPLRTREGHALGTLCVIDQVPRELTVEQRSGLMVLARQVVAQFELRKHLKEQEHLILMQQEHMAANAVLRDNLRELASRNSLILSSAGEGIYGLDTEGRTTFVNPAAANMLGYTPDELIGMPMHPIMHHTKPDGSSYPKEECPMYAAFKEGTVQRIEYELLWRKDGTSFPVTYTSTPVKDDRDQIVGAVVTFNDITQRKQDEQARHDWTIALERSNKELDDFAYIASHDLKEPLRGIHNYSSLLLEDYGGALEEEGRAKCETLIRLCQRMEDLINSLFHYSRAGRTELAYGSVPLQGIIEEIFDSLAISLKERSIAIKIANPLPTIKCDRVRVREIFLNLITNAMKYSDKNEKWIEIGWIDHGDEDEKKSQMSGRCPVFFVRDNGIGIREKHLKNIFRIFKRLHGRDKFGGGTGMGLTITKKLIERHGGELWAESVYGEGSTFYFTLQRNVQHVSVGESTYSAR</sequence>
<evidence type="ECO:0000256" key="1">
    <source>
        <dbReference type="ARBA" id="ARBA00000085"/>
    </source>
</evidence>
<dbReference type="Pfam" id="PF00512">
    <property type="entry name" value="HisKA"/>
    <property type="match status" value="1"/>
</dbReference>
<dbReference type="InterPro" id="IPR036890">
    <property type="entry name" value="HATPase_C_sf"/>
</dbReference>
<dbReference type="Proteomes" id="UP001250932">
    <property type="component" value="Unassembled WGS sequence"/>
</dbReference>
<organism evidence="10 11">
    <name type="scientific">Candidatus Nitronereus thalassa</name>
    <dbReference type="NCBI Taxonomy" id="3020898"/>
    <lineage>
        <taxon>Bacteria</taxon>
        <taxon>Pseudomonadati</taxon>
        <taxon>Nitrospirota</taxon>
        <taxon>Nitrospiria</taxon>
        <taxon>Nitrospirales</taxon>
        <taxon>Nitrospiraceae</taxon>
        <taxon>Candidatus Nitronereus</taxon>
    </lineage>
</organism>
<dbReference type="SUPFAM" id="SSF55785">
    <property type="entry name" value="PYP-like sensor domain (PAS domain)"/>
    <property type="match status" value="1"/>
</dbReference>
<dbReference type="SMART" id="SM00387">
    <property type="entry name" value="HATPase_c"/>
    <property type="match status" value="1"/>
</dbReference>
<gene>
    <name evidence="10" type="ORF">PPG34_12285</name>
</gene>
<dbReference type="Pfam" id="PF01590">
    <property type="entry name" value="GAF"/>
    <property type="match status" value="1"/>
</dbReference>
<evidence type="ECO:0000256" key="6">
    <source>
        <dbReference type="ARBA" id="ARBA00023136"/>
    </source>
</evidence>
<comment type="caution">
    <text evidence="10">The sequence shown here is derived from an EMBL/GenBank/DDBJ whole genome shotgun (WGS) entry which is preliminary data.</text>
</comment>
<dbReference type="InterPro" id="IPR004358">
    <property type="entry name" value="Sig_transdc_His_kin-like_C"/>
</dbReference>
<dbReference type="PROSITE" id="PS50113">
    <property type="entry name" value="PAC"/>
    <property type="match status" value="1"/>
</dbReference>
<dbReference type="InterPro" id="IPR000700">
    <property type="entry name" value="PAS-assoc_C"/>
</dbReference>
<keyword evidence="11" id="KW-1185">Reference proteome</keyword>
<dbReference type="PANTHER" id="PTHR42878">
    <property type="entry name" value="TWO-COMPONENT HISTIDINE KINASE"/>
    <property type="match status" value="1"/>
</dbReference>
<dbReference type="SMART" id="SM00086">
    <property type="entry name" value="PAC"/>
    <property type="match status" value="1"/>
</dbReference>
<dbReference type="InterPro" id="IPR050351">
    <property type="entry name" value="BphY/WalK/GraS-like"/>
</dbReference>
<evidence type="ECO:0000256" key="3">
    <source>
        <dbReference type="ARBA" id="ARBA00022553"/>
    </source>
</evidence>
<reference evidence="10 11" key="1">
    <citation type="journal article" date="2023" name="ISME J.">
        <title>Cultivation and genomic characterization of novel and ubiquitous marine nitrite-oxidizing bacteria from the Nitrospirales.</title>
        <authorList>
            <person name="Mueller A.J."/>
            <person name="Daebeler A."/>
            <person name="Herbold C.W."/>
            <person name="Kirkegaard R.H."/>
            <person name="Daims H."/>
        </authorList>
    </citation>
    <scope>NUCLEOTIDE SEQUENCE [LARGE SCALE GENOMIC DNA]</scope>
    <source>
        <strain evidence="10 11">EB</strain>
    </source>
</reference>